<dbReference type="Pfam" id="PF13523">
    <property type="entry name" value="Acetyltransf_8"/>
    <property type="match status" value="1"/>
</dbReference>
<dbReference type="InterPro" id="IPR019432">
    <property type="entry name" value="Acyltransferase_MbtK/IucB-like"/>
</dbReference>
<dbReference type="GO" id="GO:0016410">
    <property type="term" value="F:N-acyltransferase activity"/>
    <property type="evidence" value="ECO:0007669"/>
    <property type="project" value="TreeGrafter"/>
</dbReference>
<dbReference type="PANTHER" id="PTHR31438:SF1">
    <property type="entry name" value="LYSINE N-ACYLTRANSFERASE C17G9.06C-RELATED"/>
    <property type="match status" value="1"/>
</dbReference>
<dbReference type="AlphaFoldDB" id="A0A6A6UQC8"/>
<dbReference type="InterPro" id="IPR016181">
    <property type="entry name" value="Acyl_CoA_acyltransferase"/>
</dbReference>
<sequence>MAPSILHLPNGLTITVTPIFGGLYFKSNDLNTHNATSFPPGWTVVINTVDGGEIDSPVLATEAVHEGHAPHNKRIIHPYHTPTLRNDHLFISSISQPPSSEFRPASSQSRQIAMMLWATLYWYFQQPQPDPHMLTKQSSQTPKSGRPKADWRIQVNREGVFKSRVILPKLERMGLIASEDSCVGVDRDERAGEGWLDMFVSRRSFWQLDARIYLFTLSPTSGSPYPGGGTPVNSRPGSPHRLGEERDNTPAGMNSIAAQGTFSGTQSPTPFTSASHLPTYYPPSPGQYVYTNGLRHPLRPKPGRPGEIVYTRFVPSVGQYLTFRVASILNKSTQHKGPISTHAMLASGRASLSESVLTSIKDLHVEENDVDLLHKWMNNPRVNNYWGEAGNRDSQHAFLKRAMSSKHSVPLIGSFDGKPFGYFEIYWVKEDSLGRLLGDVGNYDRGIHCLVGEEEFRGPDRVKIWLSSLIHHLLLADNRTEMIMMEPRVDNTKLLNYALEAGFYKEKEVGFPHKQSNLLKLRRDAFEAPAI</sequence>
<keyword evidence="5" id="KW-1185">Reference proteome</keyword>
<proteinExistence type="inferred from homology"/>
<protein>
    <recommendedName>
        <fullName evidence="3">Acyltransferase MbtK/IucB-like conserved domain-containing protein</fullName>
    </recommendedName>
</protein>
<evidence type="ECO:0000256" key="1">
    <source>
        <dbReference type="ARBA" id="ARBA00009893"/>
    </source>
</evidence>
<dbReference type="GO" id="GO:0019290">
    <property type="term" value="P:siderophore biosynthetic process"/>
    <property type="evidence" value="ECO:0007669"/>
    <property type="project" value="InterPro"/>
</dbReference>
<dbReference type="PANTHER" id="PTHR31438">
    <property type="entry name" value="LYSINE N-ACYLTRANSFERASE C17G9.06C-RELATED"/>
    <property type="match status" value="1"/>
</dbReference>
<dbReference type="Gene3D" id="3.40.630.30">
    <property type="match status" value="1"/>
</dbReference>
<gene>
    <name evidence="4" type="ORF">BT63DRAFT_449490</name>
</gene>
<dbReference type="OrthoDB" id="448427at2759"/>
<evidence type="ECO:0000313" key="4">
    <source>
        <dbReference type="EMBL" id="KAF2674499.1"/>
    </source>
</evidence>
<feature type="region of interest" description="Disordered" evidence="2">
    <location>
        <begin position="223"/>
        <end position="247"/>
    </location>
</feature>
<name>A0A6A6UQC8_9PEZI</name>
<evidence type="ECO:0000256" key="2">
    <source>
        <dbReference type="SAM" id="MobiDB-lite"/>
    </source>
</evidence>
<feature type="domain" description="Acyltransferase MbtK/IucB-like conserved" evidence="3">
    <location>
        <begin position="361"/>
        <end position="409"/>
    </location>
</feature>
<dbReference type="Proteomes" id="UP000799302">
    <property type="component" value="Unassembled WGS sequence"/>
</dbReference>
<evidence type="ECO:0000259" key="3">
    <source>
        <dbReference type="SMART" id="SM01006"/>
    </source>
</evidence>
<accession>A0A6A6UQC8</accession>
<evidence type="ECO:0000313" key="5">
    <source>
        <dbReference type="Proteomes" id="UP000799302"/>
    </source>
</evidence>
<comment type="similarity">
    <text evidence="1">Belongs to the lysine N-acyltransferase MbtK family.</text>
</comment>
<dbReference type="SMART" id="SM01006">
    <property type="entry name" value="AlcB"/>
    <property type="match status" value="1"/>
</dbReference>
<dbReference type="SUPFAM" id="SSF55729">
    <property type="entry name" value="Acyl-CoA N-acyltransferases (Nat)"/>
    <property type="match status" value="1"/>
</dbReference>
<dbReference type="EMBL" id="MU004230">
    <property type="protein sequence ID" value="KAF2674499.1"/>
    <property type="molecule type" value="Genomic_DNA"/>
</dbReference>
<organism evidence="4 5">
    <name type="scientific">Microthyrium microscopicum</name>
    <dbReference type="NCBI Taxonomy" id="703497"/>
    <lineage>
        <taxon>Eukaryota</taxon>
        <taxon>Fungi</taxon>
        <taxon>Dikarya</taxon>
        <taxon>Ascomycota</taxon>
        <taxon>Pezizomycotina</taxon>
        <taxon>Dothideomycetes</taxon>
        <taxon>Dothideomycetes incertae sedis</taxon>
        <taxon>Microthyriales</taxon>
        <taxon>Microthyriaceae</taxon>
        <taxon>Microthyrium</taxon>
    </lineage>
</organism>
<reference evidence="4" key="1">
    <citation type="journal article" date="2020" name="Stud. Mycol.">
        <title>101 Dothideomycetes genomes: a test case for predicting lifestyles and emergence of pathogens.</title>
        <authorList>
            <person name="Haridas S."/>
            <person name="Albert R."/>
            <person name="Binder M."/>
            <person name="Bloem J."/>
            <person name="Labutti K."/>
            <person name="Salamov A."/>
            <person name="Andreopoulos B."/>
            <person name="Baker S."/>
            <person name="Barry K."/>
            <person name="Bills G."/>
            <person name="Bluhm B."/>
            <person name="Cannon C."/>
            <person name="Castanera R."/>
            <person name="Culley D."/>
            <person name="Daum C."/>
            <person name="Ezra D."/>
            <person name="Gonzalez J."/>
            <person name="Henrissat B."/>
            <person name="Kuo A."/>
            <person name="Liang C."/>
            <person name="Lipzen A."/>
            <person name="Lutzoni F."/>
            <person name="Magnuson J."/>
            <person name="Mondo S."/>
            <person name="Nolan M."/>
            <person name="Ohm R."/>
            <person name="Pangilinan J."/>
            <person name="Park H.-J."/>
            <person name="Ramirez L."/>
            <person name="Alfaro M."/>
            <person name="Sun H."/>
            <person name="Tritt A."/>
            <person name="Yoshinaga Y."/>
            <person name="Zwiers L.-H."/>
            <person name="Turgeon B."/>
            <person name="Goodwin S."/>
            <person name="Spatafora J."/>
            <person name="Crous P."/>
            <person name="Grigoriev I."/>
        </authorList>
    </citation>
    <scope>NUCLEOTIDE SEQUENCE</scope>
    <source>
        <strain evidence="4">CBS 115976</strain>
    </source>
</reference>